<gene>
    <name evidence="1" type="ORF">S01H1_77429</name>
</gene>
<protein>
    <submittedName>
        <fullName evidence="1">Uncharacterized protein</fullName>
    </submittedName>
</protein>
<comment type="caution">
    <text evidence="1">The sequence shown here is derived from an EMBL/GenBank/DDBJ whole genome shotgun (WGS) entry which is preliminary data.</text>
</comment>
<dbReference type="AlphaFoldDB" id="X0Y4R5"/>
<dbReference type="EMBL" id="BARS01052034">
    <property type="protein sequence ID" value="GAG50924.1"/>
    <property type="molecule type" value="Genomic_DNA"/>
</dbReference>
<accession>X0Y4R5</accession>
<proteinExistence type="predicted"/>
<feature type="non-terminal residue" evidence="1">
    <location>
        <position position="1"/>
    </location>
</feature>
<feature type="non-terminal residue" evidence="1">
    <location>
        <position position="233"/>
    </location>
</feature>
<evidence type="ECO:0000313" key="1">
    <source>
        <dbReference type="EMBL" id="GAG50924.1"/>
    </source>
</evidence>
<name>X0Y4R5_9ZZZZ</name>
<organism evidence="1">
    <name type="scientific">marine sediment metagenome</name>
    <dbReference type="NCBI Taxonomy" id="412755"/>
    <lineage>
        <taxon>unclassified sequences</taxon>
        <taxon>metagenomes</taxon>
        <taxon>ecological metagenomes</taxon>
    </lineage>
</organism>
<sequence length="233" mass="24351">AGIRPLIHNFTAADTLPWMVVQYVPSLGTGGTSASIAYIVASSMTFLVNDAAPAGADAIGATGVILTSSSTYNTMGELVDYINGRIAWRAYLVGALRADLSSLMLVKSATICSGANGLTFYADSSNSDDHSFAISGEKFVSNAVGGHVTDADDYCENEMLYGAFTVTSASDAIELRYYSGKQGDTETQVGSAVAVTTATLKEQGEVNLTVPFVQATRGQRLIMRVVDTSTTPG</sequence>
<reference evidence="1" key="1">
    <citation type="journal article" date="2014" name="Front. Microbiol.">
        <title>High frequency of phylogenetically diverse reductive dehalogenase-homologous genes in deep subseafloor sedimentary metagenomes.</title>
        <authorList>
            <person name="Kawai M."/>
            <person name="Futagami T."/>
            <person name="Toyoda A."/>
            <person name="Takaki Y."/>
            <person name="Nishi S."/>
            <person name="Hori S."/>
            <person name="Arai W."/>
            <person name="Tsubouchi T."/>
            <person name="Morono Y."/>
            <person name="Uchiyama I."/>
            <person name="Ito T."/>
            <person name="Fujiyama A."/>
            <person name="Inagaki F."/>
            <person name="Takami H."/>
        </authorList>
    </citation>
    <scope>NUCLEOTIDE SEQUENCE</scope>
    <source>
        <strain evidence="1">Expedition CK06-06</strain>
    </source>
</reference>